<dbReference type="AlphaFoldDB" id="A0A0R3X6L8"/>
<organism evidence="9">
    <name type="scientific">Hydatigena taeniaeformis</name>
    <name type="common">Feline tapeworm</name>
    <name type="synonym">Taenia taeniaeformis</name>
    <dbReference type="NCBI Taxonomy" id="6205"/>
    <lineage>
        <taxon>Eukaryota</taxon>
        <taxon>Metazoa</taxon>
        <taxon>Spiralia</taxon>
        <taxon>Lophotrochozoa</taxon>
        <taxon>Platyhelminthes</taxon>
        <taxon>Cestoda</taxon>
        <taxon>Eucestoda</taxon>
        <taxon>Cyclophyllidea</taxon>
        <taxon>Taeniidae</taxon>
        <taxon>Hydatigera</taxon>
    </lineage>
</organism>
<gene>
    <name evidence="7" type="ORF">TTAC_LOCUS9141</name>
</gene>
<evidence type="ECO:0000256" key="2">
    <source>
        <dbReference type="ARBA" id="ARBA00040720"/>
    </source>
</evidence>
<dbReference type="InterPro" id="IPR051207">
    <property type="entry name" value="ComplexI_NDUFA9_subunit"/>
</dbReference>
<dbReference type="InterPro" id="IPR036291">
    <property type="entry name" value="NAD(P)-bd_dom_sf"/>
</dbReference>
<evidence type="ECO:0000256" key="3">
    <source>
        <dbReference type="ARBA" id="ARBA00042000"/>
    </source>
</evidence>
<dbReference type="OrthoDB" id="275457at2759"/>
<protein>
    <recommendedName>
        <fullName evidence="2">NADH dehydrogenase [ubiquinone] 1 alpha subcomplex subunit 9, mitochondrial</fullName>
    </recommendedName>
    <alternativeName>
        <fullName evidence="4">Complex I-39kD</fullName>
    </alternativeName>
    <alternativeName>
        <fullName evidence="3">NADH-ubiquinone oxidoreductase 39 kDa subunit</fullName>
    </alternativeName>
</protein>
<accession>A0A0R3X6L8</accession>
<dbReference type="Pfam" id="PF01370">
    <property type="entry name" value="Epimerase"/>
    <property type="match status" value="1"/>
</dbReference>
<sequence length="318" mass="35974">MAVWRIGVSYASQIFGRVAVVSSFPTHVFHQRSRGYASEPISLTSLKRGTGGRSSFNGLIVTVFGAPGYLGRHIITHLGRVGAQVIVPYRGDPYFVRDLKVMGDLGQILFCPFHLEDEEAIKKSMRFSNVAINCMGKFNSTHNFTHEAVNVEGAARVARLSKEMGVERFVHISALSQSPNPERFVWKPSEFRRTKALGEKAVLNERPDAIIFRPADIWGSSDHFLCYYASRERRCVLGTKLRVALWKRGQNTVKQPVYVGDLARGIVNSLTMPDSPGKIYEAVGPHRYRLDDLVKWIIFNCRYLPRELSISRLDPWFL</sequence>
<dbReference type="PANTHER" id="PTHR12126:SF11">
    <property type="entry name" value="NADH DEHYDROGENASE [UBIQUINONE] 1 ALPHA SUBCOMPLEX SUBUNIT 9, MITOCHONDRIAL"/>
    <property type="match status" value="1"/>
</dbReference>
<dbReference type="Gene3D" id="3.40.50.720">
    <property type="entry name" value="NAD(P)-binding Rossmann-like Domain"/>
    <property type="match status" value="1"/>
</dbReference>
<comment type="subunit">
    <text evidence="5">Complex I is composed of 45 different subunits. This a component of the hydrophobic protein fraction. Interacts with BLOC1S1. Interacts with SLC2A4. Interacts with CLOCK. Interacts with RAB5IF.</text>
</comment>
<dbReference type="GO" id="GO:0044877">
    <property type="term" value="F:protein-containing complex binding"/>
    <property type="evidence" value="ECO:0007669"/>
    <property type="project" value="TreeGrafter"/>
</dbReference>
<dbReference type="GO" id="GO:0005739">
    <property type="term" value="C:mitochondrion"/>
    <property type="evidence" value="ECO:0007669"/>
    <property type="project" value="TreeGrafter"/>
</dbReference>
<evidence type="ECO:0000256" key="1">
    <source>
        <dbReference type="ARBA" id="ARBA00038501"/>
    </source>
</evidence>
<evidence type="ECO:0000313" key="9">
    <source>
        <dbReference type="WBParaSite" id="TTAC_0000915601-mRNA-1"/>
    </source>
</evidence>
<name>A0A0R3X6L8_HYDTA</name>
<evidence type="ECO:0000313" key="8">
    <source>
        <dbReference type="Proteomes" id="UP000274429"/>
    </source>
</evidence>
<feature type="domain" description="NAD-dependent epimerase/dehydratase" evidence="6">
    <location>
        <begin position="61"/>
        <end position="280"/>
    </location>
</feature>
<dbReference type="CDD" id="cd05271">
    <property type="entry name" value="NDUFA9_like_SDR_a"/>
    <property type="match status" value="1"/>
</dbReference>
<dbReference type="SUPFAM" id="SSF51735">
    <property type="entry name" value="NAD(P)-binding Rossmann-fold domains"/>
    <property type="match status" value="1"/>
</dbReference>
<reference evidence="7 8" key="2">
    <citation type="submission" date="2018-11" db="EMBL/GenBank/DDBJ databases">
        <authorList>
            <consortium name="Pathogen Informatics"/>
        </authorList>
    </citation>
    <scope>NUCLEOTIDE SEQUENCE [LARGE SCALE GENOMIC DNA]</scope>
</reference>
<reference evidence="9" key="1">
    <citation type="submission" date="2017-02" db="UniProtKB">
        <authorList>
            <consortium name="WormBaseParasite"/>
        </authorList>
    </citation>
    <scope>IDENTIFICATION</scope>
</reference>
<evidence type="ECO:0000256" key="4">
    <source>
        <dbReference type="ARBA" id="ARBA00043145"/>
    </source>
</evidence>
<evidence type="ECO:0000313" key="7">
    <source>
        <dbReference type="EMBL" id="VDM33867.1"/>
    </source>
</evidence>
<dbReference type="STRING" id="6205.A0A0R3X6L8"/>
<dbReference type="InterPro" id="IPR001509">
    <property type="entry name" value="Epimerase_deHydtase"/>
</dbReference>
<evidence type="ECO:0000256" key="5">
    <source>
        <dbReference type="ARBA" id="ARBA00046455"/>
    </source>
</evidence>
<proteinExistence type="inferred from homology"/>
<dbReference type="WBParaSite" id="TTAC_0000915601-mRNA-1">
    <property type="protein sequence ID" value="TTAC_0000915601-mRNA-1"/>
    <property type="gene ID" value="TTAC_0000915601"/>
</dbReference>
<comment type="similarity">
    <text evidence="1">Belongs to the complex I NDUFA9 subunit family.</text>
</comment>
<dbReference type="PANTHER" id="PTHR12126">
    <property type="entry name" value="NADH-UBIQUINONE OXIDOREDUCTASE 39 KDA SUBUNIT-RELATED"/>
    <property type="match status" value="1"/>
</dbReference>
<keyword evidence="8" id="KW-1185">Reference proteome</keyword>
<dbReference type="EMBL" id="UYWX01020692">
    <property type="protein sequence ID" value="VDM33867.1"/>
    <property type="molecule type" value="Genomic_DNA"/>
</dbReference>
<evidence type="ECO:0000259" key="6">
    <source>
        <dbReference type="Pfam" id="PF01370"/>
    </source>
</evidence>
<dbReference type="Proteomes" id="UP000274429">
    <property type="component" value="Unassembled WGS sequence"/>
</dbReference>